<comment type="caution">
    <text evidence="2">The sequence shown here is derived from an EMBL/GenBank/DDBJ whole genome shotgun (WGS) entry which is preliminary data.</text>
</comment>
<sequence>MRDLDLNVAAWRKSNYSGGGAGTGSDDCVEVADNIPGVVPVRDSKRPYGPALVVPAHAWAEFTASLRPATGTRRNSD</sequence>
<evidence type="ECO:0000259" key="1">
    <source>
        <dbReference type="Pfam" id="PF04149"/>
    </source>
</evidence>
<dbReference type="EMBL" id="JBHSPB010000012">
    <property type="protein sequence ID" value="MFC5722565.1"/>
    <property type="molecule type" value="Genomic_DNA"/>
</dbReference>
<reference evidence="3" key="1">
    <citation type="journal article" date="2019" name="Int. J. Syst. Evol. Microbiol.">
        <title>The Global Catalogue of Microorganisms (GCM) 10K type strain sequencing project: providing services to taxonomists for standard genome sequencing and annotation.</title>
        <authorList>
            <consortium name="The Broad Institute Genomics Platform"/>
            <consortium name="The Broad Institute Genome Sequencing Center for Infectious Disease"/>
            <person name="Wu L."/>
            <person name="Ma J."/>
        </authorList>
    </citation>
    <scope>NUCLEOTIDE SEQUENCE [LARGE SCALE GENOMIC DNA]</scope>
    <source>
        <strain evidence="3">CGMCC 4.7304</strain>
    </source>
</reference>
<gene>
    <name evidence="2" type="ORF">ACFP1Z_20560</name>
</gene>
<organism evidence="2 3">
    <name type="scientific">Streptomyces gamaensis</name>
    <dbReference type="NCBI Taxonomy" id="1763542"/>
    <lineage>
        <taxon>Bacteria</taxon>
        <taxon>Bacillati</taxon>
        <taxon>Actinomycetota</taxon>
        <taxon>Actinomycetes</taxon>
        <taxon>Kitasatosporales</taxon>
        <taxon>Streptomycetaceae</taxon>
        <taxon>Streptomyces</taxon>
    </lineage>
</organism>
<evidence type="ECO:0000313" key="3">
    <source>
        <dbReference type="Proteomes" id="UP001596083"/>
    </source>
</evidence>
<dbReference type="Proteomes" id="UP001596083">
    <property type="component" value="Unassembled WGS sequence"/>
</dbReference>
<dbReference type="Pfam" id="PF04149">
    <property type="entry name" value="DUF397"/>
    <property type="match status" value="1"/>
</dbReference>
<accession>A0ABW0Z848</accession>
<dbReference type="InterPro" id="IPR007278">
    <property type="entry name" value="DUF397"/>
</dbReference>
<protein>
    <submittedName>
        <fullName evidence="2">DUF397 domain-containing protein</fullName>
    </submittedName>
</protein>
<evidence type="ECO:0000313" key="2">
    <source>
        <dbReference type="EMBL" id="MFC5722565.1"/>
    </source>
</evidence>
<keyword evidence="3" id="KW-1185">Reference proteome</keyword>
<name>A0ABW0Z848_9ACTN</name>
<proteinExistence type="predicted"/>
<dbReference type="RefSeq" id="WP_390318118.1">
    <property type="nucleotide sequence ID" value="NZ_JBHSPB010000012.1"/>
</dbReference>
<feature type="domain" description="DUF397" evidence="1">
    <location>
        <begin position="9"/>
        <end position="67"/>
    </location>
</feature>